<evidence type="ECO:0000256" key="10">
    <source>
        <dbReference type="RuleBase" id="RU000528"/>
    </source>
</evidence>
<comment type="function">
    <text evidence="1 10">Core component of nucleosome. Nucleosomes wrap and compact DNA into chromatin, limiting DNA accessibility to the cellular machineries which require DNA as a template. Histones thereby play a central role in transcription regulation, DNA repair, DNA replication and chromosomal stability. DNA accessibility is regulated via a complex set of post-translational modifications of histones, also called histone code, and nucleosome remodeling.</text>
</comment>
<dbReference type="Proteomes" id="UP000182444">
    <property type="component" value="Chromosome 1A"/>
</dbReference>
<feature type="compositionally biased region" description="Basic and acidic residues" evidence="11">
    <location>
        <begin position="393"/>
        <end position="403"/>
    </location>
</feature>
<dbReference type="EMBL" id="CP017553">
    <property type="protein sequence ID" value="AOW00546.1"/>
    <property type="molecule type" value="Genomic_DNA"/>
</dbReference>
<comment type="subunit">
    <text evidence="5 10">The nucleosome is a histone octamer containing two molecules each of H2A, H2B, H3 and H4 assembled in one H3-H4 heterotetramer and two H2A-H2B heterodimers. The octamer wraps approximately 147 bp of DNA.</text>
</comment>
<dbReference type="PRINTS" id="PR00623">
    <property type="entry name" value="HISTONEH4"/>
</dbReference>
<comment type="subcellular location">
    <subcellularLocation>
        <location evidence="3">Chromosome</location>
    </subcellularLocation>
    <subcellularLocation>
        <location evidence="2">Nucleus</location>
    </subcellularLocation>
</comment>
<feature type="compositionally biased region" description="Polar residues" evidence="11">
    <location>
        <begin position="526"/>
        <end position="537"/>
    </location>
</feature>
<dbReference type="GO" id="GO:0030527">
    <property type="term" value="F:structural constituent of chromatin"/>
    <property type="evidence" value="ECO:0007669"/>
    <property type="project" value="InterPro"/>
</dbReference>
<feature type="region of interest" description="Disordered" evidence="11">
    <location>
        <begin position="1"/>
        <end position="51"/>
    </location>
</feature>
<dbReference type="GO" id="GO:0003677">
    <property type="term" value="F:DNA binding"/>
    <property type="evidence" value="ECO:0007669"/>
    <property type="project" value="UniProtKB-KW"/>
</dbReference>
<evidence type="ECO:0000256" key="2">
    <source>
        <dbReference type="ARBA" id="ARBA00004123"/>
    </source>
</evidence>
<evidence type="ECO:0000256" key="7">
    <source>
        <dbReference type="ARBA" id="ARBA00023125"/>
    </source>
</evidence>
<organism evidence="12 13">
    <name type="scientific">Yarrowia lipolytica</name>
    <name type="common">Candida lipolytica</name>
    <dbReference type="NCBI Taxonomy" id="4952"/>
    <lineage>
        <taxon>Eukaryota</taxon>
        <taxon>Fungi</taxon>
        <taxon>Dikarya</taxon>
        <taxon>Ascomycota</taxon>
        <taxon>Saccharomycotina</taxon>
        <taxon>Dipodascomycetes</taxon>
        <taxon>Dipodascales</taxon>
        <taxon>Dipodascales incertae sedis</taxon>
        <taxon>Yarrowia</taxon>
    </lineage>
</organism>
<dbReference type="InterPro" id="IPR019809">
    <property type="entry name" value="Histone_H4_CS"/>
</dbReference>
<dbReference type="SMART" id="SM00417">
    <property type="entry name" value="H4"/>
    <property type="match status" value="1"/>
</dbReference>
<dbReference type="AlphaFoldDB" id="A0A1D8N4H5"/>
<keyword evidence="9 10" id="KW-0544">Nucleosome core</keyword>
<dbReference type="PROSITE" id="PS00047">
    <property type="entry name" value="HISTONE_H4"/>
    <property type="match status" value="1"/>
</dbReference>
<evidence type="ECO:0000256" key="3">
    <source>
        <dbReference type="ARBA" id="ARBA00004286"/>
    </source>
</evidence>
<feature type="compositionally biased region" description="Low complexity" evidence="11">
    <location>
        <begin position="404"/>
        <end position="420"/>
    </location>
</feature>
<dbReference type="KEGG" id="yli:2906421"/>
<comment type="similarity">
    <text evidence="4 10">Belongs to the histone H4 family.</text>
</comment>
<gene>
    <name evidence="12" type="ORF">YALI1_A12037g</name>
</gene>
<dbReference type="SUPFAM" id="SSF47113">
    <property type="entry name" value="Histone-fold"/>
    <property type="match status" value="1"/>
</dbReference>
<feature type="region of interest" description="Disordered" evidence="11">
    <location>
        <begin position="223"/>
        <end position="580"/>
    </location>
</feature>
<evidence type="ECO:0000313" key="13">
    <source>
        <dbReference type="Proteomes" id="UP000182444"/>
    </source>
</evidence>
<evidence type="ECO:0000256" key="5">
    <source>
        <dbReference type="ARBA" id="ARBA00011538"/>
    </source>
</evidence>
<dbReference type="eggNOG" id="KOG3467">
    <property type="taxonomic scope" value="Eukaryota"/>
</dbReference>
<dbReference type="InterPro" id="IPR009072">
    <property type="entry name" value="Histone-fold"/>
</dbReference>
<feature type="compositionally biased region" description="Polar residues" evidence="11">
    <location>
        <begin position="343"/>
        <end position="359"/>
    </location>
</feature>
<dbReference type="GO" id="GO:0046982">
    <property type="term" value="F:protein heterodimerization activity"/>
    <property type="evidence" value="ECO:0007669"/>
    <property type="project" value="InterPro"/>
</dbReference>
<reference evidence="12 13" key="1">
    <citation type="journal article" date="2016" name="PLoS ONE">
        <title>Sequence Assembly of Yarrowia lipolytica Strain W29/CLIB89 Shows Transposable Element Diversity.</title>
        <authorList>
            <person name="Magnan C."/>
            <person name="Yu J."/>
            <person name="Chang I."/>
            <person name="Jahn E."/>
            <person name="Kanomata Y."/>
            <person name="Wu J."/>
            <person name="Zeller M."/>
            <person name="Oakes M."/>
            <person name="Baldi P."/>
            <person name="Sandmeyer S."/>
        </authorList>
    </citation>
    <scope>NUCLEOTIDE SEQUENCE [LARGE SCALE GENOMIC DNA]</scope>
    <source>
        <strain evidence="13">CLIB89(W29)</strain>
    </source>
</reference>
<dbReference type="RefSeq" id="XP_499991.3">
    <property type="nucleotide sequence ID" value="XM_499991.3"/>
</dbReference>
<dbReference type="InterPro" id="IPR001951">
    <property type="entry name" value="Histone_H4"/>
</dbReference>
<evidence type="ECO:0000256" key="8">
    <source>
        <dbReference type="ARBA" id="ARBA00023242"/>
    </source>
</evidence>
<keyword evidence="7 10" id="KW-0238">DNA-binding</keyword>
<proteinExistence type="inferred from homology"/>
<evidence type="ECO:0000313" key="12">
    <source>
        <dbReference type="EMBL" id="AOW00546.1"/>
    </source>
</evidence>
<dbReference type="CDD" id="cd22912">
    <property type="entry name" value="HFD_H4"/>
    <property type="match status" value="1"/>
</dbReference>
<dbReference type="GO" id="GO:0005634">
    <property type="term" value="C:nucleus"/>
    <property type="evidence" value="ECO:0007669"/>
    <property type="project" value="UniProtKB-SubCell"/>
</dbReference>
<feature type="region of interest" description="Disordered" evidence="11">
    <location>
        <begin position="188"/>
        <end position="207"/>
    </location>
</feature>
<dbReference type="Gene3D" id="1.10.20.10">
    <property type="entry name" value="Histone, subunit A"/>
    <property type="match status" value="1"/>
</dbReference>
<feature type="compositionally biased region" description="Acidic residues" evidence="11">
    <location>
        <begin position="289"/>
        <end position="304"/>
    </location>
</feature>
<dbReference type="FunFam" id="1.10.20.10:FF:000012">
    <property type="entry name" value="Histone H4"/>
    <property type="match status" value="1"/>
</dbReference>
<evidence type="ECO:0000256" key="11">
    <source>
        <dbReference type="SAM" id="MobiDB-lite"/>
    </source>
</evidence>
<evidence type="ECO:0000256" key="9">
    <source>
        <dbReference type="ARBA" id="ARBA00023269"/>
    </source>
</evidence>
<sequence length="665" mass="73651">MTHQRDNDADRDNSGNPREEYAEDNSPDSPDSPDQPPSQRRSERGRQTETIPIIVRQEENWGPDFWRDPPGTHLMRDTLKNRAMFYSLARQGFYPPMCRYERRKMQHLVRPPTRGLPYSKERLAALNEALRKLEDPNAVFDPDFDADLIAEYEGDLQAQREAVIRAEQSARRRARLEVRREAQQAELAARRARQEAHRQSSLGDAAPRSAYFDQSALDAMSRVAAGSSAEAEESADERPESSGRPRKRRKIAIDDEDSDERPHTWSGTGWDDHQKIAPDLQESGGFPDQDGDDVFLDASDEFDDSPVSAPVVSPRDFENLYEDDSSDEPIASSSRDVPRPSAPFNQTTHVGSDVSQSPRRSVPNYQPRPVFVKESAPDPDGPSDSSSGEESDDNNKPNRDKGKAPASSSDDISASESDPSYSPPSKAPATTLEQQKVASLDRSGLAEESVPNPDGPSSSRSGEENRTHDTENNGSVVPNSSIPQVHDADERSNAASQPEQPTPYLPGSDVADDPRGSEASLVRGTPTDQNTANNASIRLTRELESLTQQPTKPKPNTGNNTRRQGTGGKGLGKGGAKRHRKVIKDVIQGVTKPSLRRIARRGGVKRISTQIYEEGRTMLKIFLENLIKDAVAYTEHAKRKTVTSLDVVYAAKRRGRPIYGYGWSR</sequence>
<keyword evidence="6 10" id="KW-0158">Chromosome</keyword>
<evidence type="ECO:0000256" key="6">
    <source>
        <dbReference type="ARBA" id="ARBA00022454"/>
    </source>
</evidence>
<dbReference type="PANTHER" id="PTHR10484">
    <property type="entry name" value="HISTONE H4"/>
    <property type="match status" value="1"/>
</dbReference>
<name>A0A1D8N4H5_YARLL</name>
<evidence type="ECO:0000256" key="1">
    <source>
        <dbReference type="ARBA" id="ARBA00002001"/>
    </source>
</evidence>
<feature type="compositionally biased region" description="Basic and acidic residues" evidence="11">
    <location>
        <begin position="188"/>
        <end position="198"/>
    </location>
</feature>
<feature type="compositionally biased region" description="Basic and acidic residues" evidence="11">
    <location>
        <begin position="461"/>
        <end position="471"/>
    </location>
</feature>
<evidence type="ECO:0000256" key="4">
    <source>
        <dbReference type="ARBA" id="ARBA00006564"/>
    </source>
</evidence>
<keyword evidence="8 10" id="KW-0539">Nucleus</keyword>
<feature type="compositionally biased region" description="Basic and acidic residues" evidence="11">
    <location>
        <begin position="1"/>
        <end position="20"/>
    </location>
</feature>
<dbReference type="VEuPathDB" id="FungiDB:YALI1_A12037g"/>
<dbReference type="GeneID" id="2906421"/>
<dbReference type="GO" id="GO:0000786">
    <property type="term" value="C:nucleosome"/>
    <property type="evidence" value="ECO:0007669"/>
    <property type="project" value="UniProtKB-KW"/>
</dbReference>
<accession>A0A1D8N4H5</accession>
<protein>
    <recommendedName>
        <fullName evidence="10">Histone H4</fullName>
    </recommendedName>
</protein>
<feature type="compositionally biased region" description="Polar residues" evidence="11">
    <location>
        <begin position="472"/>
        <end position="483"/>
    </location>
</feature>
<dbReference type="VEuPathDB" id="FungiDB:YALI0_A11781g"/>
<feature type="compositionally biased region" description="Gly residues" evidence="11">
    <location>
        <begin position="565"/>
        <end position="574"/>
    </location>
</feature>